<keyword evidence="2" id="KW-1185">Reference proteome</keyword>
<dbReference type="RefSeq" id="WP_310502777.1">
    <property type="nucleotide sequence ID" value="NZ_JAVDSB010000030.1"/>
</dbReference>
<dbReference type="EMBL" id="JAVDSB010000030">
    <property type="protein sequence ID" value="MDR6555444.1"/>
    <property type="molecule type" value="Genomic_DNA"/>
</dbReference>
<proteinExistence type="predicted"/>
<comment type="caution">
    <text evidence="1">The sequence shown here is derived from an EMBL/GenBank/DDBJ whole genome shotgun (WGS) entry which is preliminary data.</text>
</comment>
<organism evidence="1 2">
    <name type="scientific">Paenibacillus qinlingensis</name>
    <dbReference type="NCBI Taxonomy" id="1837343"/>
    <lineage>
        <taxon>Bacteria</taxon>
        <taxon>Bacillati</taxon>
        <taxon>Bacillota</taxon>
        <taxon>Bacilli</taxon>
        <taxon>Bacillales</taxon>
        <taxon>Paenibacillaceae</taxon>
        <taxon>Paenibacillus</taxon>
    </lineage>
</organism>
<sequence length="92" mass="10352">MAHREMTVDEEQFYTHALTNHKSDSAVVAFLKNQAKSGQDLQRQAGHLPVTVCCEVVGLYHNNGVMCCNCGRWSPRAASYKLKDHIKSGLYR</sequence>
<reference evidence="1 2" key="1">
    <citation type="submission" date="2023-07" db="EMBL/GenBank/DDBJ databases">
        <title>Sorghum-associated microbial communities from plants grown in Nebraska, USA.</title>
        <authorList>
            <person name="Schachtman D."/>
        </authorList>
    </citation>
    <scope>NUCLEOTIDE SEQUENCE [LARGE SCALE GENOMIC DNA]</scope>
    <source>
        <strain evidence="1 2">CC258</strain>
    </source>
</reference>
<gene>
    <name evidence="1" type="ORF">J2736_006706</name>
</gene>
<dbReference type="Proteomes" id="UP001267290">
    <property type="component" value="Unassembled WGS sequence"/>
</dbReference>
<evidence type="ECO:0000313" key="1">
    <source>
        <dbReference type="EMBL" id="MDR6555444.1"/>
    </source>
</evidence>
<accession>A0ABU1P6Q4</accession>
<evidence type="ECO:0000313" key="2">
    <source>
        <dbReference type="Proteomes" id="UP001267290"/>
    </source>
</evidence>
<name>A0ABU1P6Q4_9BACL</name>
<protein>
    <submittedName>
        <fullName evidence="1">Uncharacterized protein</fullName>
    </submittedName>
</protein>